<dbReference type="AlphaFoldDB" id="A0A6P8IM99"/>
<dbReference type="Gene3D" id="2.60.120.40">
    <property type="match status" value="1"/>
</dbReference>
<dbReference type="SUPFAM" id="SSF49842">
    <property type="entry name" value="TNF-like"/>
    <property type="match status" value="1"/>
</dbReference>
<keyword evidence="3" id="KW-1185">Reference proteome</keyword>
<dbReference type="Proteomes" id="UP000515163">
    <property type="component" value="Unplaced"/>
</dbReference>
<dbReference type="InterPro" id="IPR021184">
    <property type="entry name" value="TNF_CS"/>
</dbReference>
<keyword evidence="1" id="KW-0175">Coiled coil</keyword>
<sequence length="370" mass="42840">MGQNTEDKLETSQRNCCFCGTTTRKIYILIFLIAILNIAIWGSLVAAHLHQRNELRELRKSSTIAIAECRRHVASINPKLHQDRINNMSIQRNIIRKSSRNIERLKETKNVSPRQAKLKVPTSCPFQKRRRLCSLIAREVSRHVQLNLTELRKEVNELRMKINNVQQDRYREAYVILIGKNHQNRLTKMNVKDMYNIRWDRSILRKCRTRSSQMDATTLEQCRITRYSGVNFHYSDKRIISAVKVTVPGIYLLYCQLTFTINNTSYSNNIAHLISKVSILMTKGTSEHVELISQIPVVTRQGNDPLITVSVFTQAYLYSRSTIRVTISLKNGSKLPLDGNMVLELYQRNHGTFNVFGMHLLKKTDDRGPP</sequence>
<dbReference type="GeneID" id="116302534"/>
<dbReference type="PROSITE" id="PS00251">
    <property type="entry name" value="THD_1"/>
    <property type="match status" value="1"/>
</dbReference>
<evidence type="ECO:0000256" key="1">
    <source>
        <dbReference type="SAM" id="Coils"/>
    </source>
</evidence>
<dbReference type="InParanoid" id="A0A6P8IM99"/>
<proteinExistence type="predicted"/>
<protein>
    <submittedName>
        <fullName evidence="4">Uncharacterized protein LOC116302534 isoform X1</fullName>
    </submittedName>
</protein>
<organism evidence="3 4">
    <name type="scientific">Actinia tenebrosa</name>
    <name type="common">Australian red waratah sea anemone</name>
    <dbReference type="NCBI Taxonomy" id="6105"/>
    <lineage>
        <taxon>Eukaryota</taxon>
        <taxon>Metazoa</taxon>
        <taxon>Cnidaria</taxon>
        <taxon>Anthozoa</taxon>
        <taxon>Hexacorallia</taxon>
        <taxon>Actiniaria</taxon>
        <taxon>Actiniidae</taxon>
        <taxon>Actinia</taxon>
    </lineage>
</organism>
<reference evidence="4" key="1">
    <citation type="submission" date="2025-08" db="UniProtKB">
        <authorList>
            <consortium name="RefSeq"/>
        </authorList>
    </citation>
    <scope>IDENTIFICATION</scope>
    <source>
        <tissue evidence="4">Tentacle</tissue>
    </source>
</reference>
<evidence type="ECO:0000313" key="4">
    <source>
        <dbReference type="RefSeq" id="XP_031567715.1"/>
    </source>
</evidence>
<evidence type="ECO:0000313" key="3">
    <source>
        <dbReference type="Proteomes" id="UP000515163"/>
    </source>
</evidence>
<feature type="transmembrane region" description="Helical" evidence="2">
    <location>
        <begin position="26"/>
        <end position="49"/>
    </location>
</feature>
<keyword evidence="2" id="KW-0812">Transmembrane</keyword>
<name>A0A6P8IM99_ACTTE</name>
<keyword evidence="2" id="KW-0472">Membrane</keyword>
<dbReference type="RefSeq" id="XP_031567715.1">
    <property type="nucleotide sequence ID" value="XM_031711855.1"/>
</dbReference>
<dbReference type="KEGG" id="aten:116302534"/>
<gene>
    <name evidence="4" type="primary">LOC116302534</name>
</gene>
<accession>A0A6P8IM99</accession>
<dbReference type="InterPro" id="IPR008983">
    <property type="entry name" value="Tumour_necrosis_fac-like_dom"/>
</dbReference>
<evidence type="ECO:0000256" key="2">
    <source>
        <dbReference type="SAM" id="Phobius"/>
    </source>
</evidence>
<dbReference type="OrthoDB" id="10327397at2759"/>
<feature type="coiled-coil region" evidence="1">
    <location>
        <begin position="141"/>
        <end position="168"/>
    </location>
</feature>
<keyword evidence="2" id="KW-1133">Transmembrane helix</keyword>